<dbReference type="AlphaFoldDB" id="A0A9Q9UVQ7"/>
<name>A0A9Q9UVQ7_MOOP1</name>
<gene>
    <name evidence="1" type="ORF">BJP36_42750</name>
</gene>
<reference evidence="1" key="1">
    <citation type="journal article" date="2017" name="Proc. Natl. Acad. Sci. U.S.A.">
        <title>Comparative genomics uncovers the prolific and distinctive metabolic potential of the cyanobacterial genus Moorea.</title>
        <authorList>
            <person name="Leao T."/>
            <person name="Castelao G."/>
            <person name="Korobeynikov A."/>
            <person name="Monroe E.A."/>
            <person name="Podell S."/>
            <person name="Glukhov E."/>
            <person name="Allen E.E."/>
            <person name="Gerwick W.H."/>
            <person name="Gerwick L."/>
        </authorList>
    </citation>
    <scope>NUCLEOTIDE SEQUENCE</scope>
    <source>
        <strain evidence="1">JHB</strain>
    </source>
</reference>
<sequence>MKPDSCIPIPDSRFPIPVPLLGGVRGGFRFPIPDSRSPPGRG</sequence>
<evidence type="ECO:0000313" key="1">
    <source>
        <dbReference type="EMBL" id="WAN69079.1"/>
    </source>
</evidence>
<organism evidence="1">
    <name type="scientific">Moorena producens (strain JHB)</name>
    <dbReference type="NCBI Taxonomy" id="1454205"/>
    <lineage>
        <taxon>Bacteria</taxon>
        <taxon>Bacillati</taxon>
        <taxon>Cyanobacteriota</taxon>
        <taxon>Cyanophyceae</taxon>
        <taxon>Coleofasciculales</taxon>
        <taxon>Coleofasciculaceae</taxon>
        <taxon>Moorena</taxon>
    </lineage>
</organism>
<protein>
    <submittedName>
        <fullName evidence="1">Uncharacterized protein</fullName>
    </submittedName>
</protein>
<dbReference type="Proteomes" id="UP000176944">
    <property type="component" value="Chromosome"/>
</dbReference>
<accession>A0A9Q9UVQ7</accession>
<proteinExistence type="predicted"/>
<dbReference type="EMBL" id="CP017708">
    <property type="protein sequence ID" value="WAN69079.1"/>
    <property type="molecule type" value="Genomic_DNA"/>
</dbReference>
<reference evidence="1" key="2">
    <citation type="submission" date="2022-10" db="EMBL/GenBank/DDBJ databases">
        <authorList>
            <person name="Ngo T.-E."/>
        </authorList>
    </citation>
    <scope>NUCLEOTIDE SEQUENCE</scope>
    <source>
        <strain evidence="1">JHB</strain>
    </source>
</reference>